<sequence length="510" mass="56731">MTSLKLALALLGLAGVIGIAIGYYLRVLISMGKRGSMELEIRQMQLDAEERAKKIIEDAEKKGRERADTIAGELTERTRELKSTEERLVRKEELLDKRQTNLDSEQETIAKKNEDLQSAREEAQKVIAAQQEKLEKVAGLTADEAKHELIRAVEKQNESDIEGRMRKLEISGNEKLEQRAREILTTSVHRLGNSVVSDVLATTVSLPNDEIKGKIIGKEGRNIRQFERSTGVDVIIDDTPGTLTLSSYDPIRRQIARIALENLILDGRIQPAKIEEAVQKAEGEINNIIKKKGAEAAYAAKVPNLDPKLLMILGRLYFRTSYGQNVLDHSVEVAHLAGMLAEELGADSAVARAGALFHDVGKAVDHEVPGTHVEIGRRILQKFGVDEAVIKAMQAHHEEYPYETPESMIVQVADAISGGRPGARRDSVENYIKRLEELEAIANNLPGVEKSYAIAAGREIRVIVKPEQLSDLESRKLARDIADKIEKELQYPGEIKVSVIRETRVIEYAK</sequence>
<evidence type="ECO:0000313" key="10">
    <source>
        <dbReference type="Proteomes" id="UP000176914"/>
    </source>
</evidence>
<keyword evidence="1 5" id="KW-0540">Nuclease</keyword>
<dbReference type="Pfam" id="PF12072">
    <property type="entry name" value="RNase_Y_N"/>
    <property type="match status" value="1"/>
</dbReference>
<keyword evidence="4 5" id="KW-0694">RNA-binding</keyword>
<dbReference type="InterPro" id="IPR006674">
    <property type="entry name" value="HD_domain"/>
</dbReference>
<dbReference type="Gene3D" id="1.10.3210.10">
    <property type="entry name" value="Hypothetical protein af1432"/>
    <property type="match status" value="1"/>
</dbReference>
<dbReference type="InterPro" id="IPR017705">
    <property type="entry name" value="Ribonuclease_Y"/>
</dbReference>
<dbReference type="AlphaFoldDB" id="A0A1F6E6N2"/>
<dbReference type="HAMAP" id="MF_00335">
    <property type="entry name" value="RNase_Y"/>
    <property type="match status" value="1"/>
</dbReference>
<dbReference type="PANTHER" id="PTHR12826:SF15">
    <property type="entry name" value="RIBONUCLEASE Y"/>
    <property type="match status" value="1"/>
</dbReference>
<dbReference type="GO" id="GO:0016787">
    <property type="term" value="F:hydrolase activity"/>
    <property type="evidence" value="ECO:0007669"/>
    <property type="project" value="UniProtKB-KW"/>
</dbReference>
<feature type="coiled-coil region" evidence="7">
    <location>
        <begin position="74"/>
        <end position="133"/>
    </location>
</feature>
<evidence type="ECO:0000256" key="5">
    <source>
        <dbReference type="HAMAP-Rule" id="MF_00335"/>
    </source>
</evidence>
<dbReference type="InterPro" id="IPR006675">
    <property type="entry name" value="HDIG_dom"/>
</dbReference>
<comment type="similarity">
    <text evidence="5">Belongs to the RNase Y family.</text>
</comment>
<comment type="caution">
    <text evidence="9">The sequence shown here is derived from an EMBL/GenBank/DDBJ whole genome shotgun (WGS) entry which is preliminary data.</text>
</comment>
<proteinExistence type="inferred from homology"/>
<evidence type="ECO:0000256" key="4">
    <source>
        <dbReference type="ARBA" id="ARBA00022884"/>
    </source>
</evidence>
<dbReference type="SMART" id="SM00471">
    <property type="entry name" value="HDc"/>
    <property type="match status" value="1"/>
</dbReference>
<dbReference type="Gene3D" id="3.30.1370.10">
    <property type="entry name" value="K Homology domain, type 1"/>
    <property type="match status" value="1"/>
</dbReference>
<protein>
    <recommendedName>
        <fullName evidence="5 6">Ribonuclease Y</fullName>
        <shortName evidence="5">RNase Y</shortName>
        <ecNumber evidence="5 6">3.1.-.-</ecNumber>
    </recommendedName>
</protein>
<dbReference type="CDD" id="cd22431">
    <property type="entry name" value="KH-I_RNaseY"/>
    <property type="match status" value="1"/>
</dbReference>
<evidence type="ECO:0000313" key="9">
    <source>
        <dbReference type="EMBL" id="OGG69247.1"/>
    </source>
</evidence>
<evidence type="ECO:0000259" key="8">
    <source>
        <dbReference type="PROSITE" id="PS51831"/>
    </source>
</evidence>
<dbReference type="NCBIfam" id="TIGR03319">
    <property type="entry name" value="RNase_Y"/>
    <property type="match status" value="1"/>
</dbReference>
<dbReference type="PROSITE" id="PS50084">
    <property type="entry name" value="KH_TYPE_1"/>
    <property type="match status" value="1"/>
</dbReference>
<dbReference type="CDD" id="cd00077">
    <property type="entry name" value="HDc"/>
    <property type="match status" value="1"/>
</dbReference>
<name>A0A1F6E6N2_9BACT</name>
<dbReference type="GO" id="GO:0003723">
    <property type="term" value="F:RNA binding"/>
    <property type="evidence" value="ECO:0007669"/>
    <property type="project" value="UniProtKB-UniRule"/>
</dbReference>
<dbReference type="InterPro" id="IPR022711">
    <property type="entry name" value="RNase_Y_N"/>
</dbReference>
<dbReference type="PROSITE" id="PS51831">
    <property type="entry name" value="HD"/>
    <property type="match status" value="1"/>
</dbReference>
<dbReference type="GO" id="GO:0006402">
    <property type="term" value="P:mRNA catabolic process"/>
    <property type="evidence" value="ECO:0007669"/>
    <property type="project" value="UniProtKB-UniRule"/>
</dbReference>
<keyword evidence="3 5" id="KW-0378">Hydrolase</keyword>
<dbReference type="NCBIfam" id="TIGR00277">
    <property type="entry name" value="HDIG"/>
    <property type="match status" value="1"/>
</dbReference>
<feature type="domain" description="HD" evidence="8">
    <location>
        <begin position="326"/>
        <end position="419"/>
    </location>
</feature>
<dbReference type="InterPro" id="IPR036612">
    <property type="entry name" value="KH_dom_type_1_sf"/>
</dbReference>
<keyword evidence="7" id="KW-0175">Coiled coil</keyword>
<dbReference type="InterPro" id="IPR004088">
    <property type="entry name" value="KH_dom_type_1"/>
</dbReference>
<dbReference type="GO" id="GO:0004521">
    <property type="term" value="F:RNA endonuclease activity"/>
    <property type="evidence" value="ECO:0007669"/>
    <property type="project" value="UniProtKB-UniRule"/>
</dbReference>
<gene>
    <name evidence="5" type="primary">rny</name>
    <name evidence="9" type="ORF">A3C20_03075</name>
</gene>
<dbReference type="Pfam" id="PF00013">
    <property type="entry name" value="KH_1"/>
    <property type="match status" value="1"/>
</dbReference>
<dbReference type="InterPro" id="IPR004087">
    <property type="entry name" value="KH_dom"/>
</dbReference>
<dbReference type="EC" id="3.1.-.-" evidence="5 6"/>
<dbReference type="EMBL" id="MFLL01000015">
    <property type="protein sequence ID" value="OGG69247.1"/>
    <property type="molecule type" value="Genomic_DNA"/>
</dbReference>
<dbReference type="GO" id="GO:0005886">
    <property type="term" value="C:plasma membrane"/>
    <property type="evidence" value="ECO:0007669"/>
    <property type="project" value="UniProtKB-UniRule"/>
</dbReference>
<evidence type="ECO:0000256" key="3">
    <source>
        <dbReference type="ARBA" id="ARBA00022801"/>
    </source>
</evidence>
<evidence type="ECO:0000256" key="1">
    <source>
        <dbReference type="ARBA" id="ARBA00022722"/>
    </source>
</evidence>
<dbReference type="Proteomes" id="UP000176914">
    <property type="component" value="Unassembled WGS sequence"/>
</dbReference>
<evidence type="ECO:0000256" key="7">
    <source>
        <dbReference type="SAM" id="Coils"/>
    </source>
</evidence>
<keyword evidence="2 5" id="KW-0255">Endonuclease</keyword>
<organism evidence="9 10">
    <name type="scientific">Candidatus Kaiserbacteria bacterium RIFCSPHIGHO2_02_FULL_55_25</name>
    <dbReference type="NCBI Taxonomy" id="1798498"/>
    <lineage>
        <taxon>Bacteria</taxon>
        <taxon>Candidatus Kaiseribacteriota</taxon>
    </lineage>
</organism>
<dbReference type="PANTHER" id="PTHR12826">
    <property type="entry name" value="RIBONUCLEASE Y"/>
    <property type="match status" value="1"/>
</dbReference>
<accession>A0A1F6E6N2</accession>
<dbReference type="SUPFAM" id="SSF109604">
    <property type="entry name" value="HD-domain/PDEase-like"/>
    <property type="match status" value="1"/>
</dbReference>
<dbReference type="SUPFAM" id="SSF54791">
    <property type="entry name" value="Eukaryotic type KH-domain (KH-domain type I)"/>
    <property type="match status" value="1"/>
</dbReference>
<dbReference type="InterPro" id="IPR003607">
    <property type="entry name" value="HD/PDEase_dom"/>
</dbReference>
<evidence type="ECO:0000256" key="2">
    <source>
        <dbReference type="ARBA" id="ARBA00022759"/>
    </source>
</evidence>
<evidence type="ECO:0000256" key="6">
    <source>
        <dbReference type="NCBIfam" id="TIGR03319"/>
    </source>
</evidence>
<dbReference type="SMART" id="SM00322">
    <property type="entry name" value="KH"/>
    <property type="match status" value="1"/>
</dbReference>
<dbReference type="Pfam" id="PF01966">
    <property type="entry name" value="HD"/>
    <property type="match status" value="1"/>
</dbReference>
<comment type="function">
    <text evidence="5">Endoribonuclease that initiates mRNA decay.</text>
</comment>
<reference evidence="9 10" key="1">
    <citation type="journal article" date="2016" name="Nat. Commun.">
        <title>Thousands of microbial genomes shed light on interconnected biogeochemical processes in an aquifer system.</title>
        <authorList>
            <person name="Anantharaman K."/>
            <person name="Brown C.T."/>
            <person name="Hug L.A."/>
            <person name="Sharon I."/>
            <person name="Castelle C.J."/>
            <person name="Probst A.J."/>
            <person name="Thomas B.C."/>
            <person name="Singh A."/>
            <person name="Wilkins M.J."/>
            <person name="Karaoz U."/>
            <person name="Brodie E.L."/>
            <person name="Williams K.H."/>
            <person name="Hubbard S.S."/>
            <person name="Banfield J.F."/>
        </authorList>
    </citation>
    <scope>NUCLEOTIDE SEQUENCE [LARGE SCALE GENOMIC DNA]</scope>
</reference>